<accession>A0AAN7NWA5</accession>
<gene>
    <name evidence="1" type="ORF">QYF61_025578</name>
</gene>
<organism evidence="1 2">
    <name type="scientific">Mycteria americana</name>
    <name type="common">Wood stork</name>
    <dbReference type="NCBI Taxonomy" id="33587"/>
    <lineage>
        <taxon>Eukaryota</taxon>
        <taxon>Metazoa</taxon>
        <taxon>Chordata</taxon>
        <taxon>Craniata</taxon>
        <taxon>Vertebrata</taxon>
        <taxon>Euteleostomi</taxon>
        <taxon>Archelosauria</taxon>
        <taxon>Archosauria</taxon>
        <taxon>Dinosauria</taxon>
        <taxon>Saurischia</taxon>
        <taxon>Theropoda</taxon>
        <taxon>Coelurosauria</taxon>
        <taxon>Aves</taxon>
        <taxon>Neognathae</taxon>
        <taxon>Neoaves</taxon>
        <taxon>Aequornithes</taxon>
        <taxon>Ciconiiformes</taxon>
        <taxon>Ciconiidae</taxon>
        <taxon>Mycteria</taxon>
    </lineage>
</organism>
<dbReference type="AlphaFoldDB" id="A0AAN7NWA5"/>
<dbReference type="PANTHER" id="PTHR33332">
    <property type="entry name" value="REVERSE TRANSCRIPTASE DOMAIN-CONTAINING PROTEIN"/>
    <property type="match status" value="1"/>
</dbReference>
<dbReference type="Proteomes" id="UP001333110">
    <property type="component" value="Unassembled WGS sequence"/>
</dbReference>
<evidence type="ECO:0000313" key="2">
    <source>
        <dbReference type="Proteomes" id="UP001333110"/>
    </source>
</evidence>
<keyword evidence="2" id="KW-1185">Reference proteome</keyword>
<dbReference type="EMBL" id="JAUNZN010000007">
    <property type="protein sequence ID" value="KAK4819111.1"/>
    <property type="molecule type" value="Genomic_DNA"/>
</dbReference>
<name>A0AAN7NWA5_MYCAM</name>
<comment type="caution">
    <text evidence="1">The sequence shown here is derived from an EMBL/GenBank/DDBJ whole genome shotgun (WGS) entry which is preliminary data.</text>
</comment>
<sequence length="172" mass="20071">MQPPKKHQLTHRRQLEPSDFMALACSCKLCWIKSSPHLECCVQCWASHDKRDLEGLERVQRRATELGKGLEHKADGERLRDLGLFSLEKRRLRGDLIALYNCLKGGGREVTSDRTRGNGLKLRQGRFRLDIRKSFFTQRVVKHWHRLPREVVESPSLEVFKSRVDVVLRDMV</sequence>
<protein>
    <submittedName>
        <fullName evidence="1">Uncharacterized protein</fullName>
    </submittedName>
</protein>
<proteinExistence type="predicted"/>
<reference evidence="1 2" key="1">
    <citation type="journal article" date="2023" name="J. Hered.">
        <title>Chromosome-level genome of the wood stork (Mycteria americana) provides insight into avian chromosome evolution.</title>
        <authorList>
            <person name="Flamio R. Jr."/>
            <person name="Ramstad K.M."/>
        </authorList>
    </citation>
    <scope>NUCLEOTIDE SEQUENCE [LARGE SCALE GENOMIC DNA]</scope>
    <source>
        <strain evidence="1">JAX WOST 10</strain>
    </source>
</reference>
<evidence type="ECO:0000313" key="1">
    <source>
        <dbReference type="EMBL" id="KAK4819111.1"/>
    </source>
</evidence>